<feature type="domain" description="Retrotransposon gag" evidence="2">
    <location>
        <begin position="89"/>
        <end position="164"/>
    </location>
</feature>
<dbReference type="OrthoDB" id="1749434at2759"/>
<evidence type="ECO:0000313" key="3">
    <source>
        <dbReference type="EMBL" id="MQM06562.1"/>
    </source>
</evidence>
<name>A0A843W980_COLES</name>
<protein>
    <recommendedName>
        <fullName evidence="2">Retrotransposon gag domain-containing protein</fullName>
    </recommendedName>
</protein>
<dbReference type="AlphaFoldDB" id="A0A843W980"/>
<dbReference type="InterPro" id="IPR005162">
    <property type="entry name" value="Retrotrans_gag_dom"/>
</dbReference>
<dbReference type="PANTHER" id="PTHR33223:SF11">
    <property type="entry name" value="ELEMENT PROTEIN, PUTATIVE-RELATED"/>
    <property type="match status" value="1"/>
</dbReference>
<sequence length="308" mass="34821">MIEKIMDDRFAQRGEGTATVDLYSEPYPVHHQFKKLPPDCPKAPKLQKFNGQGSPNEHLAYYIPAMGELAFHESYLLRYFATSLTGTAFQLRPNSIVDWANLQKKFINRFQTAERNVSLAELCSLKQRKGETALDFIKRWRDFSMSCDNPPTQEDAITICQWGLAAEVSEKLLGTNIKGFDQLNSVVAEIEMFFADNSVHALSRNKPNKERASGKEVNAVDFTPKSQGKKIVVSGAPSKKVEERPPPSSLPERMSTPYSFKKEDTRKLFKLCMENDLITLPRPKRPGKLLPLSPHAGALHRELLSLQK</sequence>
<accession>A0A843W980</accession>
<dbReference type="EMBL" id="NMUH01003658">
    <property type="protein sequence ID" value="MQM06562.1"/>
    <property type="molecule type" value="Genomic_DNA"/>
</dbReference>
<dbReference type="Pfam" id="PF03732">
    <property type="entry name" value="Retrotrans_gag"/>
    <property type="match status" value="1"/>
</dbReference>
<evidence type="ECO:0000313" key="4">
    <source>
        <dbReference type="Proteomes" id="UP000652761"/>
    </source>
</evidence>
<evidence type="ECO:0000256" key="1">
    <source>
        <dbReference type="SAM" id="MobiDB-lite"/>
    </source>
</evidence>
<proteinExistence type="predicted"/>
<reference evidence="3" key="1">
    <citation type="submission" date="2017-07" db="EMBL/GenBank/DDBJ databases">
        <title>Taro Niue Genome Assembly and Annotation.</title>
        <authorList>
            <person name="Atibalentja N."/>
            <person name="Keating K."/>
            <person name="Fields C.J."/>
        </authorList>
    </citation>
    <scope>NUCLEOTIDE SEQUENCE</scope>
    <source>
        <strain evidence="3">Niue_2</strain>
        <tissue evidence="3">Leaf</tissue>
    </source>
</reference>
<keyword evidence="4" id="KW-1185">Reference proteome</keyword>
<dbReference type="PANTHER" id="PTHR33223">
    <property type="entry name" value="CCHC-TYPE DOMAIN-CONTAINING PROTEIN"/>
    <property type="match status" value="1"/>
</dbReference>
<gene>
    <name evidence="3" type="ORF">Taro_039386</name>
</gene>
<evidence type="ECO:0000259" key="2">
    <source>
        <dbReference type="Pfam" id="PF03732"/>
    </source>
</evidence>
<organism evidence="3 4">
    <name type="scientific">Colocasia esculenta</name>
    <name type="common">Wild taro</name>
    <name type="synonym">Arum esculentum</name>
    <dbReference type="NCBI Taxonomy" id="4460"/>
    <lineage>
        <taxon>Eukaryota</taxon>
        <taxon>Viridiplantae</taxon>
        <taxon>Streptophyta</taxon>
        <taxon>Embryophyta</taxon>
        <taxon>Tracheophyta</taxon>
        <taxon>Spermatophyta</taxon>
        <taxon>Magnoliopsida</taxon>
        <taxon>Liliopsida</taxon>
        <taxon>Araceae</taxon>
        <taxon>Aroideae</taxon>
        <taxon>Colocasieae</taxon>
        <taxon>Colocasia</taxon>
    </lineage>
</organism>
<feature type="region of interest" description="Disordered" evidence="1">
    <location>
        <begin position="231"/>
        <end position="256"/>
    </location>
</feature>
<dbReference type="Proteomes" id="UP000652761">
    <property type="component" value="Unassembled WGS sequence"/>
</dbReference>
<comment type="caution">
    <text evidence="3">The sequence shown here is derived from an EMBL/GenBank/DDBJ whole genome shotgun (WGS) entry which is preliminary data.</text>
</comment>